<dbReference type="InterPro" id="IPR023753">
    <property type="entry name" value="FAD/NAD-binding_dom"/>
</dbReference>
<dbReference type="CDD" id="cd04734">
    <property type="entry name" value="OYE_like_3_FMN"/>
    <property type="match status" value="1"/>
</dbReference>
<keyword evidence="6" id="KW-0479">Metal-binding</keyword>
<gene>
    <name evidence="12" type="ORF">GCM10007291_32070</name>
</gene>
<protein>
    <submittedName>
        <fullName evidence="12">Oxidoreductase</fullName>
    </submittedName>
</protein>
<evidence type="ECO:0000259" key="10">
    <source>
        <dbReference type="Pfam" id="PF00724"/>
    </source>
</evidence>
<keyword evidence="9" id="KW-0411">Iron-sulfur</keyword>
<keyword evidence="8" id="KW-0408">Iron</keyword>
<dbReference type="InterPro" id="IPR051793">
    <property type="entry name" value="NADH:flavin_oxidoreductase"/>
</dbReference>
<dbReference type="Pfam" id="PF00724">
    <property type="entry name" value="Oxidored_FMN"/>
    <property type="match status" value="1"/>
</dbReference>
<dbReference type="Gene3D" id="3.40.50.720">
    <property type="entry name" value="NAD(P)-binding Rossmann-like Domain"/>
    <property type="match status" value="1"/>
</dbReference>
<evidence type="ECO:0000256" key="5">
    <source>
        <dbReference type="ARBA" id="ARBA00022643"/>
    </source>
</evidence>
<comment type="caution">
    <text evidence="12">The sequence shown here is derived from an EMBL/GenBank/DDBJ whole genome shotgun (WGS) entry which is preliminary data.</text>
</comment>
<proteinExistence type="inferred from homology"/>
<dbReference type="SUPFAM" id="SSF51395">
    <property type="entry name" value="FMN-linked oxidoreductases"/>
    <property type="match status" value="1"/>
</dbReference>
<evidence type="ECO:0000256" key="2">
    <source>
        <dbReference type="ARBA" id="ARBA00001966"/>
    </source>
</evidence>
<evidence type="ECO:0000256" key="1">
    <source>
        <dbReference type="ARBA" id="ARBA00001917"/>
    </source>
</evidence>
<dbReference type="Proteomes" id="UP000658305">
    <property type="component" value="Unassembled WGS sequence"/>
</dbReference>
<evidence type="ECO:0000256" key="7">
    <source>
        <dbReference type="ARBA" id="ARBA00023002"/>
    </source>
</evidence>
<dbReference type="PANTHER" id="PTHR42917">
    <property type="entry name" value="2,4-DIENOYL-COA REDUCTASE"/>
    <property type="match status" value="1"/>
</dbReference>
<keyword evidence="7" id="KW-0560">Oxidoreductase</keyword>
<sequence length="668" mass="70668">MPGDERSPMLAPTQPESAMFAKLFSPVRIGSIELANRIVSTGHDTVMAEEGHVTDRLIAYHQARAEGGAGLIVVQVSGVHETARYTSHMLMATSDDAIPGYTRLAQAVQAHGTRIFGQLFHPGREIMETDDGTAAIAYAPSAVPNSRFRVMPIPLSLSLISEIVQGYADSAARLQRAGFDGCEIVASHGYLPAQFLNPAVNLRDDDYGGPLANRMRFLVEIAAAIRHATRPDFAISLRLSGDERDVEALDQSETVAVCRHLDTAGLVDCFHVTAGNSASLSGAIHIVPPMFYAAGYTAPLAAQVKAAVGRPVIVTGRINQPQEAEAILAAGHADLCGMTRAMICDPEMPAKARAGAPDRIRACIGCNQACIGHFHRGYPISCIQFPESGRETTLAPRKTRTATPRRILIAGAGPAGLKAAAVLAARGHAVTLCEAGPQAGGQALLAQLLPGRAEFGGIVTNLLREVREAGVTLRLNTPVTAELVAAEAPDRVILATGARPRAPAIETEGAHVLDAWAVLRGEDNPGSRVAIADWRGDWIGMGLAEKLARDGCSVRLFVEGIAPGETLPFYVRDEMAARLHRLGVEIRPYARLFGADSDSVYFTHSASGDAIVAEAVDTLVLAQGHDSNRDLAAALAGWPGRVEIIGDALTPRSAEDAVLEGLKCGIQD</sequence>
<keyword evidence="5" id="KW-0288">FMN</keyword>
<dbReference type="PRINTS" id="PR00411">
    <property type="entry name" value="PNDRDTASEI"/>
</dbReference>
<comment type="cofactor">
    <cofactor evidence="1">
        <name>FMN</name>
        <dbReference type="ChEBI" id="CHEBI:58210"/>
    </cofactor>
</comment>
<evidence type="ECO:0000256" key="6">
    <source>
        <dbReference type="ARBA" id="ARBA00022723"/>
    </source>
</evidence>
<evidence type="ECO:0000256" key="4">
    <source>
        <dbReference type="ARBA" id="ARBA00022630"/>
    </source>
</evidence>
<evidence type="ECO:0000256" key="9">
    <source>
        <dbReference type="ARBA" id="ARBA00023014"/>
    </source>
</evidence>
<evidence type="ECO:0000313" key="12">
    <source>
        <dbReference type="EMBL" id="GHC29181.1"/>
    </source>
</evidence>
<evidence type="ECO:0000313" key="13">
    <source>
        <dbReference type="Proteomes" id="UP000658305"/>
    </source>
</evidence>
<dbReference type="InterPro" id="IPR013785">
    <property type="entry name" value="Aldolase_TIM"/>
</dbReference>
<feature type="domain" description="FAD/NAD(P)-binding" evidence="11">
    <location>
        <begin position="406"/>
        <end position="633"/>
    </location>
</feature>
<dbReference type="Pfam" id="PF07992">
    <property type="entry name" value="Pyr_redox_2"/>
    <property type="match status" value="1"/>
</dbReference>
<dbReference type="Gene3D" id="3.20.20.70">
    <property type="entry name" value="Aldolase class I"/>
    <property type="match status" value="1"/>
</dbReference>
<reference evidence="13" key="1">
    <citation type="journal article" date="2019" name="Int. J. Syst. Evol. Microbiol.">
        <title>The Global Catalogue of Microorganisms (GCM) 10K type strain sequencing project: providing services to taxonomists for standard genome sequencing and annotation.</title>
        <authorList>
            <consortium name="The Broad Institute Genomics Platform"/>
            <consortium name="The Broad Institute Genome Sequencing Center for Infectious Disease"/>
            <person name="Wu L."/>
            <person name="Ma J."/>
        </authorList>
    </citation>
    <scope>NUCLEOTIDE SEQUENCE [LARGE SCALE GENOMIC DNA]</scope>
    <source>
        <strain evidence="13">KCTC 23298</strain>
    </source>
</reference>
<feature type="domain" description="NADH:flavin oxidoreductase/NADH oxidase N-terminal" evidence="10">
    <location>
        <begin position="22"/>
        <end position="358"/>
    </location>
</feature>
<evidence type="ECO:0000256" key="3">
    <source>
        <dbReference type="ARBA" id="ARBA00011048"/>
    </source>
</evidence>
<dbReference type="EMBL" id="BMYI01000010">
    <property type="protein sequence ID" value="GHC29181.1"/>
    <property type="molecule type" value="Genomic_DNA"/>
</dbReference>
<dbReference type="Gene3D" id="3.50.50.60">
    <property type="entry name" value="FAD/NAD(P)-binding domain"/>
    <property type="match status" value="1"/>
</dbReference>
<dbReference type="InterPro" id="IPR001155">
    <property type="entry name" value="OxRdtase_FMN_N"/>
</dbReference>
<evidence type="ECO:0000256" key="8">
    <source>
        <dbReference type="ARBA" id="ARBA00023004"/>
    </source>
</evidence>
<keyword evidence="13" id="KW-1185">Reference proteome</keyword>
<evidence type="ECO:0000259" key="11">
    <source>
        <dbReference type="Pfam" id="PF07992"/>
    </source>
</evidence>
<dbReference type="PANTHER" id="PTHR42917:SF2">
    <property type="entry name" value="2,4-DIENOYL-COA REDUCTASE [(2E)-ENOYL-COA-PRODUCING]"/>
    <property type="match status" value="1"/>
</dbReference>
<comment type="similarity">
    <text evidence="3">In the N-terminal section; belongs to the NADH:flavin oxidoreductase/NADH oxidase family.</text>
</comment>
<dbReference type="SUPFAM" id="SSF51905">
    <property type="entry name" value="FAD/NAD(P)-binding domain"/>
    <property type="match status" value="1"/>
</dbReference>
<name>A0ABQ3FLC2_9RHOB</name>
<dbReference type="PRINTS" id="PR00368">
    <property type="entry name" value="FADPNR"/>
</dbReference>
<dbReference type="InterPro" id="IPR036188">
    <property type="entry name" value="FAD/NAD-bd_sf"/>
</dbReference>
<accession>A0ABQ3FLC2</accession>
<organism evidence="12 13">
    <name type="scientific">Gemmobacter nanjingensis</name>
    <dbReference type="NCBI Taxonomy" id="488454"/>
    <lineage>
        <taxon>Bacteria</taxon>
        <taxon>Pseudomonadati</taxon>
        <taxon>Pseudomonadota</taxon>
        <taxon>Alphaproteobacteria</taxon>
        <taxon>Rhodobacterales</taxon>
        <taxon>Paracoccaceae</taxon>
        <taxon>Gemmobacter</taxon>
    </lineage>
</organism>
<comment type="cofactor">
    <cofactor evidence="2">
        <name>[4Fe-4S] cluster</name>
        <dbReference type="ChEBI" id="CHEBI:49883"/>
    </cofactor>
</comment>
<keyword evidence="4" id="KW-0285">Flavoprotein</keyword>